<name>A0AAN7B6F8_9PEZI</name>
<evidence type="ECO:0000313" key="3">
    <source>
        <dbReference type="Proteomes" id="UP001301769"/>
    </source>
</evidence>
<evidence type="ECO:0000313" key="2">
    <source>
        <dbReference type="EMBL" id="KAK4211762.1"/>
    </source>
</evidence>
<reference evidence="2" key="2">
    <citation type="submission" date="2023-05" db="EMBL/GenBank/DDBJ databases">
        <authorList>
            <consortium name="Lawrence Berkeley National Laboratory"/>
            <person name="Steindorff A."/>
            <person name="Hensen N."/>
            <person name="Bonometti L."/>
            <person name="Westerberg I."/>
            <person name="Brannstrom I.O."/>
            <person name="Guillou S."/>
            <person name="Cros-Aarteil S."/>
            <person name="Calhoun S."/>
            <person name="Haridas S."/>
            <person name="Kuo A."/>
            <person name="Mondo S."/>
            <person name="Pangilinan J."/>
            <person name="Riley R."/>
            <person name="Labutti K."/>
            <person name="Andreopoulos B."/>
            <person name="Lipzen A."/>
            <person name="Chen C."/>
            <person name="Yanf M."/>
            <person name="Daum C."/>
            <person name="Ng V."/>
            <person name="Clum A."/>
            <person name="Ohm R."/>
            <person name="Martin F."/>
            <person name="Silar P."/>
            <person name="Natvig D."/>
            <person name="Lalanne C."/>
            <person name="Gautier V."/>
            <person name="Ament-Velasquez S.L."/>
            <person name="Kruys A."/>
            <person name="Hutchinson M.I."/>
            <person name="Powell A.J."/>
            <person name="Barry K."/>
            <person name="Miller A.N."/>
            <person name="Grigoriev I.V."/>
            <person name="Debuchy R."/>
            <person name="Gladieux P."/>
            <person name="Thoren M.H."/>
            <person name="Johannesson H."/>
        </authorList>
    </citation>
    <scope>NUCLEOTIDE SEQUENCE</scope>
    <source>
        <strain evidence="2">PSN293</strain>
    </source>
</reference>
<dbReference type="Proteomes" id="UP001301769">
    <property type="component" value="Unassembled WGS sequence"/>
</dbReference>
<protein>
    <submittedName>
        <fullName evidence="2">Uncharacterized protein</fullName>
    </submittedName>
</protein>
<dbReference type="EMBL" id="MU858141">
    <property type="protein sequence ID" value="KAK4211762.1"/>
    <property type="molecule type" value="Genomic_DNA"/>
</dbReference>
<keyword evidence="3" id="KW-1185">Reference proteome</keyword>
<gene>
    <name evidence="2" type="ORF">QBC37DRAFT_466962</name>
</gene>
<reference evidence="2" key="1">
    <citation type="journal article" date="2023" name="Mol. Phylogenet. Evol.">
        <title>Genome-scale phylogeny and comparative genomics of the fungal order Sordariales.</title>
        <authorList>
            <person name="Hensen N."/>
            <person name="Bonometti L."/>
            <person name="Westerberg I."/>
            <person name="Brannstrom I.O."/>
            <person name="Guillou S."/>
            <person name="Cros-Aarteil S."/>
            <person name="Calhoun S."/>
            <person name="Haridas S."/>
            <person name="Kuo A."/>
            <person name="Mondo S."/>
            <person name="Pangilinan J."/>
            <person name="Riley R."/>
            <person name="LaButti K."/>
            <person name="Andreopoulos B."/>
            <person name="Lipzen A."/>
            <person name="Chen C."/>
            <person name="Yan M."/>
            <person name="Daum C."/>
            <person name="Ng V."/>
            <person name="Clum A."/>
            <person name="Steindorff A."/>
            <person name="Ohm R.A."/>
            <person name="Martin F."/>
            <person name="Silar P."/>
            <person name="Natvig D.O."/>
            <person name="Lalanne C."/>
            <person name="Gautier V."/>
            <person name="Ament-Velasquez S.L."/>
            <person name="Kruys A."/>
            <person name="Hutchinson M.I."/>
            <person name="Powell A.J."/>
            <person name="Barry K."/>
            <person name="Miller A.N."/>
            <person name="Grigoriev I.V."/>
            <person name="Debuchy R."/>
            <person name="Gladieux P."/>
            <person name="Hiltunen Thoren M."/>
            <person name="Johannesson H."/>
        </authorList>
    </citation>
    <scope>NUCLEOTIDE SEQUENCE</scope>
    <source>
        <strain evidence="2">PSN293</strain>
    </source>
</reference>
<evidence type="ECO:0000256" key="1">
    <source>
        <dbReference type="SAM" id="MobiDB-lite"/>
    </source>
</evidence>
<organism evidence="2 3">
    <name type="scientific">Rhypophila decipiens</name>
    <dbReference type="NCBI Taxonomy" id="261697"/>
    <lineage>
        <taxon>Eukaryota</taxon>
        <taxon>Fungi</taxon>
        <taxon>Dikarya</taxon>
        <taxon>Ascomycota</taxon>
        <taxon>Pezizomycotina</taxon>
        <taxon>Sordariomycetes</taxon>
        <taxon>Sordariomycetidae</taxon>
        <taxon>Sordariales</taxon>
        <taxon>Naviculisporaceae</taxon>
        <taxon>Rhypophila</taxon>
    </lineage>
</organism>
<sequence>MESGFKTHELAQNSVGFQPFPSNCWGRLLPRVPTWYSVAGFSQHLNRDPCRFGFFVELGEINDKFHGCQNDPEKTSRGLKIASSVAQLNRVIPLPQVVGEAAGTGYLTPSKSSARLLTLASKAKVGLDRIHLPLGPPSPICDLDRGSSHNKDAGTTTCSKRREGLAGCALSQSFILYDFNALTSNNKYIRTIGNEGIDREGHISFGQLESSDLRQNTTTTATMKLKTVVIAFVMPLLARAEDPETTVTSTKYQTMTKTVTLVKAPTFAANFNSSMSLYPTASSKPVTSLPTSSPTPTGNGVPDPSQTGAASSLGGAHVAVLAMAGAAVAVLL</sequence>
<comment type="caution">
    <text evidence="2">The sequence shown here is derived from an EMBL/GenBank/DDBJ whole genome shotgun (WGS) entry which is preliminary data.</text>
</comment>
<accession>A0AAN7B6F8</accession>
<proteinExistence type="predicted"/>
<dbReference type="AlphaFoldDB" id="A0AAN7B6F8"/>
<feature type="compositionally biased region" description="Low complexity" evidence="1">
    <location>
        <begin position="282"/>
        <end position="297"/>
    </location>
</feature>
<feature type="region of interest" description="Disordered" evidence="1">
    <location>
        <begin position="282"/>
        <end position="309"/>
    </location>
</feature>